<dbReference type="Gene3D" id="3.75.10.10">
    <property type="entry name" value="L-arginine/glycine Amidinotransferase, Chain A"/>
    <property type="match status" value="1"/>
</dbReference>
<evidence type="ECO:0000256" key="1">
    <source>
        <dbReference type="ARBA" id="ARBA00022801"/>
    </source>
</evidence>
<dbReference type="PANTHER" id="PTHR31377">
    <property type="entry name" value="AGMATINE DEIMINASE-RELATED"/>
    <property type="match status" value="1"/>
</dbReference>
<dbReference type="Proteomes" id="UP001159427">
    <property type="component" value="Unassembled WGS sequence"/>
</dbReference>
<dbReference type="Pfam" id="PF04371">
    <property type="entry name" value="PAD_porph"/>
    <property type="match status" value="1"/>
</dbReference>
<keyword evidence="1" id="KW-0378">Hydrolase</keyword>
<keyword evidence="2" id="KW-0732">Signal</keyword>
<gene>
    <name evidence="3" type="ORF">PEVE_00032609</name>
</gene>
<name>A0ABN8MKS3_9CNID</name>
<evidence type="ECO:0000313" key="3">
    <source>
        <dbReference type="EMBL" id="CAH3027879.1"/>
    </source>
</evidence>
<dbReference type="InterPro" id="IPR007466">
    <property type="entry name" value="Peptidyl-Arg-deiminase_porph"/>
</dbReference>
<dbReference type="PANTHER" id="PTHR31377:SF0">
    <property type="entry name" value="AGMATINE DEIMINASE-RELATED"/>
    <property type="match status" value="1"/>
</dbReference>
<reference evidence="3 4" key="1">
    <citation type="submission" date="2022-05" db="EMBL/GenBank/DDBJ databases">
        <authorList>
            <consortium name="Genoscope - CEA"/>
            <person name="William W."/>
        </authorList>
    </citation>
    <scope>NUCLEOTIDE SEQUENCE [LARGE SCALE GENOMIC DNA]</scope>
</reference>
<organism evidence="3 4">
    <name type="scientific">Porites evermanni</name>
    <dbReference type="NCBI Taxonomy" id="104178"/>
    <lineage>
        <taxon>Eukaryota</taxon>
        <taxon>Metazoa</taxon>
        <taxon>Cnidaria</taxon>
        <taxon>Anthozoa</taxon>
        <taxon>Hexacorallia</taxon>
        <taxon>Scleractinia</taxon>
        <taxon>Fungiina</taxon>
        <taxon>Poritidae</taxon>
        <taxon>Porites</taxon>
    </lineage>
</organism>
<protein>
    <submittedName>
        <fullName evidence="3">Uncharacterized protein</fullName>
    </submittedName>
</protein>
<dbReference type="SUPFAM" id="SSF55909">
    <property type="entry name" value="Pentein"/>
    <property type="match status" value="1"/>
</dbReference>
<evidence type="ECO:0000313" key="4">
    <source>
        <dbReference type="Proteomes" id="UP001159427"/>
    </source>
</evidence>
<dbReference type="EMBL" id="CALNXI010000477">
    <property type="protein sequence ID" value="CAH3027879.1"/>
    <property type="molecule type" value="Genomic_DNA"/>
</dbReference>
<accession>A0ABN8MKS3</accession>
<keyword evidence="4" id="KW-1185">Reference proteome</keyword>
<feature type="chain" id="PRO_5046059940" evidence="2">
    <location>
        <begin position="18"/>
        <end position="376"/>
    </location>
</feature>
<evidence type="ECO:0000256" key="2">
    <source>
        <dbReference type="SAM" id="SignalP"/>
    </source>
</evidence>
<comment type="caution">
    <text evidence="3">The sequence shown here is derived from an EMBL/GenBank/DDBJ whole genome shotgun (WGS) entry which is preliminary data.</text>
</comment>
<feature type="signal peptide" evidence="2">
    <location>
        <begin position="1"/>
        <end position="17"/>
    </location>
</feature>
<proteinExistence type="predicted"/>
<sequence>MHVLFLSSLIFLTRGHALVEASTQSTDSKKQVIVVSLPGESDVQYLDNLQFIADFVIEMDGKTKGRDYLFIIHDESGVKYLKNHKFTNARLIQAKQSLDMWMRDFPPTMPKQQVKFKYRPQYISSEQAKFDEGNFEKFARVVGLPQLRRNDLVLEGGNIVDNGVDIAITTARTYDDNPTMSHQEFVNKLETAIHRKVAVLPDPEDTTGHADGVVTFVENNTLLISLFDDADGPSFYDAMVTAVLDVFPNLTVVPLPCYAKKGKTQEFVSAEGSYANSLVTNNAVYLPFFANQTSNDRAFAAFKNNTNKDIIPVYNAGKIPVLGGSLRCMTWQIDQEHPVAKALFAYVDRSPSSGSSVDVAVKVCFLPVALALAFRY</sequence>